<dbReference type="GO" id="GO:0140291">
    <property type="term" value="P:peptidyl-glutamate ADP-deribosylation"/>
    <property type="evidence" value="ECO:0007669"/>
    <property type="project" value="TreeGrafter"/>
</dbReference>
<dbReference type="PANTHER" id="PTHR12521">
    <property type="entry name" value="PROTEIN C6ORF130"/>
    <property type="match status" value="1"/>
</dbReference>
<dbReference type="AlphaFoldDB" id="A0A7J4ZTE5"/>
<dbReference type="RefSeq" id="WP_151127442.1">
    <property type="nucleotide sequence ID" value="NZ_VZQZ01000002.1"/>
</dbReference>
<reference evidence="3 4" key="1">
    <citation type="submission" date="2019-09" db="EMBL/GenBank/DDBJ databases">
        <title>Geobacter sp. Red96, a novel strain isolated from paddy soil.</title>
        <authorList>
            <person name="Xu Z."/>
            <person name="Masuda Y."/>
            <person name="Itoh H."/>
            <person name="Senoo K."/>
        </authorList>
    </citation>
    <scope>NUCLEOTIDE SEQUENCE [LARGE SCALE GENOMIC DNA]</scope>
    <source>
        <strain evidence="3 4">Red96</strain>
    </source>
</reference>
<evidence type="ECO:0000313" key="4">
    <source>
        <dbReference type="Proteomes" id="UP000420562"/>
    </source>
</evidence>
<comment type="caution">
    <text evidence="3">The sequence shown here is derived from an EMBL/GenBank/DDBJ whole genome shotgun (WGS) entry which is preliminary data.</text>
</comment>
<dbReference type="InterPro" id="IPR002589">
    <property type="entry name" value="Macro_dom"/>
</dbReference>
<dbReference type="EMBL" id="VZQZ01000002">
    <property type="protein sequence ID" value="KAB0666701.1"/>
    <property type="molecule type" value="Genomic_DNA"/>
</dbReference>
<evidence type="ECO:0000259" key="2">
    <source>
        <dbReference type="PROSITE" id="PS51154"/>
    </source>
</evidence>
<dbReference type="Gene3D" id="3.40.220.10">
    <property type="entry name" value="Leucine Aminopeptidase, subunit E, domain 1"/>
    <property type="match status" value="1"/>
</dbReference>
<dbReference type="Proteomes" id="UP000420562">
    <property type="component" value="Unassembled WGS sequence"/>
</dbReference>
<sequence length="144" mass="15505">MREIHGNIWDYQKTAIVAITTNGEVAKNGKAVMGRGVAAQAARLFPWFPGRLGACIAEDGNHVHHLGSNLVSFPVEQSPYAVPDLGLIEQSARELAALADTAGWEMIVVPRPGCGGGGLSWHDVRPILERYFDDRFAVITVGSP</sequence>
<dbReference type="InterPro" id="IPR050892">
    <property type="entry name" value="ADP-ribose_metab_enzymes"/>
</dbReference>
<organism evidence="3 4">
    <name type="scientific">Oryzomonas japonica</name>
    <dbReference type="NCBI Taxonomy" id="2603858"/>
    <lineage>
        <taxon>Bacteria</taxon>
        <taxon>Pseudomonadati</taxon>
        <taxon>Thermodesulfobacteriota</taxon>
        <taxon>Desulfuromonadia</taxon>
        <taxon>Geobacterales</taxon>
        <taxon>Geobacteraceae</taxon>
        <taxon>Oryzomonas</taxon>
    </lineage>
</organism>
<protein>
    <submittedName>
        <fullName evidence="3">Macro domain-containing protein</fullName>
    </submittedName>
</protein>
<dbReference type="PROSITE" id="PS51154">
    <property type="entry name" value="MACRO"/>
    <property type="match status" value="1"/>
</dbReference>
<name>A0A7J4ZTE5_9BACT</name>
<accession>A0A7J4ZTE5</accession>
<keyword evidence="4" id="KW-1185">Reference proteome</keyword>
<comment type="catalytic activity">
    <reaction evidence="1">
        <text>an N-(ADP-alpha-D-ribosyl)-thymidine in DNA + H2O = a thymidine in DNA + ADP-D-ribose</text>
        <dbReference type="Rhea" id="RHEA:71655"/>
        <dbReference type="Rhea" id="RHEA-COMP:13556"/>
        <dbReference type="Rhea" id="RHEA-COMP:18051"/>
        <dbReference type="ChEBI" id="CHEBI:15377"/>
        <dbReference type="ChEBI" id="CHEBI:57967"/>
        <dbReference type="ChEBI" id="CHEBI:137386"/>
        <dbReference type="ChEBI" id="CHEBI:191199"/>
    </reaction>
    <physiologicalReaction direction="left-to-right" evidence="1">
        <dbReference type="Rhea" id="RHEA:71656"/>
    </physiologicalReaction>
</comment>
<feature type="domain" description="Macro" evidence="2">
    <location>
        <begin position="1"/>
        <end position="144"/>
    </location>
</feature>
<proteinExistence type="predicted"/>
<dbReference type="InterPro" id="IPR043472">
    <property type="entry name" value="Macro_dom-like"/>
</dbReference>
<dbReference type="PANTHER" id="PTHR12521:SF0">
    <property type="entry name" value="ADP-RIBOSE GLYCOHYDROLASE OARD1"/>
    <property type="match status" value="1"/>
</dbReference>
<dbReference type="SUPFAM" id="SSF52949">
    <property type="entry name" value="Macro domain-like"/>
    <property type="match status" value="1"/>
</dbReference>
<evidence type="ECO:0000313" key="3">
    <source>
        <dbReference type="EMBL" id="KAB0666701.1"/>
    </source>
</evidence>
<gene>
    <name evidence="3" type="ORF">F6V25_04590</name>
</gene>
<evidence type="ECO:0000256" key="1">
    <source>
        <dbReference type="ARBA" id="ARBA00035885"/>
    </source>
</evidence>